<proteinExistence type="predicted"/>
<reference evidence="2 3" key="1">
    <citation type="journal article" date="2019" name="Genome Biol. Evol.">
        <title>Insights into the evolution of the New World diploid cottons (Gossypium, subgenus Houzingenia) based on genome sequencing.</title>
        <authorList>
            <person name="Grover C.E."/>
            <person name="Arick M.A. 2nd"/>
            <person name="Thrash A."/>
            <person name="Conover J.L."/>
            <person name="Sanders W.S."/>
            <person name="Peterson D.G."/>
            <person name="Frelichowski J.E."/>
            <person name="Scheffler J.A."/>
            <person name="Scheffler B.E."/>
            <person name="Wendel J.F."/>
        </authorList>
    </citation>
    <scope>NUCLEOTIDE SEQUENCE [LARGE SCALE GENOMIC DNA]</scope>
    <source>
        <strain evidence="2">57</strain>
        <tissue evidence="2">Leaf</tissue>
    </source>
</reference>
<feature type="non-terminal residue" evidence="2">
    <location>
        <position position="1"/>
    </location>
</feature>
<feature type="region of interest" description="Disordered" evidence="1">
    <location>
        <begin position="83"/>
        <end position="102"/>
    </location>
</feature>
<dbReference type="OrthoDB" id="986679at2759"/>
<comment type="caution">
    <text evidence="2">The sequence shown here is derived from an EMBL/GenBank/DDBJ whole genome shotgun (WGS) entry which is preliminary data.</text>
</comment>
<protein>
    <submittedName>
        <fullName evidence="2">Uncharacterized protein</fullName>
    </submittedName>
</protein>
<dbReference type="Proteomes" id="UP000593573">
    <property type="component" value="Unassembled WGS sequence"/>
</dbReference>
<organism evidence="2 3">
    <name type="scientific">Gossypium klotzschianum</name>
    <dbReference type="NCBI Taxonomy" id="34286"/>
    <lineage>
        <taxon>Eukaryota</taxon>
        <taxon>Viridiplantae</taxon>
        <taxon>Streptophyta</taxon>
        <taxon>Embryophyta</taxon>
        <taxon>Tracheophyta</taxon>
        <taxon>Spermatophyta</taxon>
        <taxon>Magnoliopsida</taxon>
        <taxon>eudicotyledons</taxon>
        <taxon>Gunneridae</taxon>
        <taxon>Pentapetalae</taxon>
        <taxon>rosids</taxon>
        <taxon>malvids</taxon>
        <taxon>Malvales</taxon>
        <taxon>Malvaceae</taxon>
        <taxon>Malvoideae</taxon>
        <taxon>Gossypium</taxon>
    </lineage>
</organism>
<evidence type="ECO:0000256" key="1">
    <source>
        <dbReference type="SAM" id="MobiDB-lite"/>
    </source>
</evidence>
<evidence type="ECO:0000313" key="3">
    <source>
        <dbReference type="Proteomes" id="UP000593573"/>
    </source>
</evidence>
<evidence type="ECO:0000313" key="2">
    <source>
        <dbReference type="EMBL" id="MBA0638902.1"/>
    </source>
</evidence>
<keyword evidence="3" id="KW-1185">Reference proteome</keyword>
<dbReference type="AlphaFoldDB" id="A0A7J8TL36"/>
<gene>
    <name evidence="2" type="ORF">Goklo_021967</name>
</gene>
<dbReference type="EMBL" id="JABFAB010000001">
    <property type="protein sequence ID" value="MBA0638902.1"/>
    <property type="molecule type" value="Genomic_DNA"/>
</dbReference>
<name>A0A7J8TL36_9ROSI</name>
<accession>A0A7J8TL36</accession>
<sequence length="123" mass="13629">IPIQFESRFDDGFWTGTSVNSQFNRLIWSGCKIIDINNSNKNQSSQSTKLNDLKCFAPLRMSSSRSKENSAAATATASKVVSINSPRGLPSPDHSYSAMNAEERDENLKEVITYCNKSMKTVS</sequence>